<dbReference type="RefSeq" id="WP_145740386.1">
    <property type="nucleotide sequence ID" value="NZ_VIWX01000003.1"/>
</dbReference>
<dbReference type="EMBL" id="VIWX01000003">
    <property type="protein sequence ID" value="TWF94445.1"/>
    <property type="molecule type" value="Genomic_DNA"/>
</dbReference>
<comment type="caution">
    <text evidence="1">The sequence shown here is derived from an EMBL/GenBank/DDBJ whole genome shotgun (WGS) entry which is preliminary data.</text>
</comment>
<keyword evidence="2" id="KW-1185">Reference proteome</keyword>
<organism evidence="1 2">
    <name type="scientific">Saccharopolyspora dendranthemae</name>
    <dbReference type="NCBI Taxonomy" id="1181886"/>
    <lineage>
        <taxon>Bacteria</taxon>
        <taxon>Bacillati</taxon>
        <taxon>Actinomycetota</taxon>
        <taxon>Actinomycetes</taxon>
        <taxon>Pseudonocardiales</taxon>
        <taxon>Pseudonocardiaceae</taxon>
        <taxon>Saccharopolyspora</taxon>
    </lineage>
</organism>
<accession>A0A561U517</accession>
<dbReference type="OrthoDB" id="3691113at2"/>
<name>A0A561U517_9PSEU</name>
<gene>
    <name evidence="1" type="ORF">FHU35_13152</name>
</gene>
<evidence type="ECO:0008006" key="3">
    <source>
        <dbReference type="Google" id="ProtNLM"/>
    </source>
</evidence>
<proteinExistence type="predicted"/>
<evidence type="ECO:0000313" key="2">
    <source>
        <dbReference type="Proteomes" id="UP000316184"/>
    </source>
</evidence>
<protein>
    <recommendedName>
        <fullName evidence="3">TetR family transcriptional regulator</fullName>
    </recommendedName>
</protein>
<evidence type="ECO:0000313" key="1">
    <source>
        <dbReference type="EMBL" id="TWF94445.1"/>
    </source>
</evidence>
<sequence length="142" mass="16182">MTANSPNLFADAVASWHLACRQACLENENCRDRYDAVVGVLITWLAENPAAARLYFGGLDETEDPWLPTYVRDATSHLTRLIVEMSVAHDDLRNRTKIEFVIGACHELVREELRRETVDHARLAHRLTRFTPLLLSHDDGSR</sequence>
<reference evidence="1 2" key="1">
    <citation type="submission" date="2019-06" db="EMBL/GenBank/DDBJ databases">
        <title>Sequencing the genomes of 1000 actinobacteria strains.</title>
        <authorList>
            <person name="Klenk H.-P."/>
        </authorList>
    </citation>
    <scope>NUCLEOTIDE SEQUENCE [LARGE SCALE GENOMIC DNA]</scope>
    <source>
        <strain evidence="1 2">DSM 46699</strain>
    </source>
</reference>
<dbReference type="Gene3D" id="1.10.357.10">
    <property type="entry name" value="Tetracycline Repressor, domain 2"/>
    <property type="match status" value="1"/>
</dbReference>
<dbReference type="AlphaFoldDB" id="A0A561U517"/>
<dbReference type="Proteomes" id="UP000316184">
    <property type="component" value="Unassembled WGS sequence"/>
</dbReference>